<comment type="similarity">
    <text evidence="10 11">Belongs to the helicase family. DinG subfamily. Type 2 sub-subfamily.</text>
</comment>
<dbReference type="InterPro" id="IPR013520">
    <property type="entry name" value="Ribonucl_H"/>
</dbReference>
<dbReference type="RefSeq" id="WP_087059631.1">
    <property type="nucleotide sequence ID" value="NZ_FUKW01000132.1"/>
</dbReference>
<evidence type="ECO:0000256" key="7">
    <source>
        <dbReference type="ARBA" id="ARBA00022839"/>
    </source>
</evidence>
<dbReference type="Pfam" id="PF13307">
    <property type="entry name" value="Helicase_C_2"/>
    <property type="match status" value="1"/>
</dbReference>
<dbReference type="InterPro" id="IPR012337">
    <property type="entry name" value="RNaseH-like_sf"/>
</dbReference>
<dbReference type="Gene3D" id="3.40.50.300">
    <property type="entry name" value="P-loop containing nucleotide triphosphate hydrolases"/>
    <property type="match status" value="2"/>
</dbReference>
<evidence type="ECO:0000256" key="6">
    <source>
        <dbReference type="ARBA" id="ARBA00022801"/>
    </source>
</evidence>
<dbReference type="GO" id="GO:0003887">
    <property type="term" value="F:DNA-directed DNA polymerase activity"/>
    <property type="evidence" value="ECO:0007669"/>
    <property type="project" value="UniProtKB-KW"/>
</dbReference>
<protein>
    <recommendedName>
        <fullName evidence="10 11">3'-5' exonuclease DinG</fullName>
        <ecNumber evidence="10 11">3.1.-.-</ecNumber>
    </recommendedName>
</protein>
<evidence type="ECO:0000256" key="5">
    <source>
        <dbReference type="ARBA" id="ARBA00022741"/>
    </source>
</evidence>
<dbReference type="GO" id="GO:0003677">
    <property type="term" value="F:DNA binding"/>
    <property type="evidence" value="ECO:0007669"/>
    <property type="project" value="InterPro"/>
</dbReference>
<keyword evidence="13" id="KW-0347">Helicase</keyword>
<dbReference type="InterPro" id="IPR006054">
    <property type="entry name" value="DnaQ"/>
</dbReference>
<dbReference type="GO" id="GO:0008408">
    <property type="term" value="F:3'-5' exonuclease activity"/>
    <property type="evidence" value="ECO:0007669"/>
    <property type="project" value="UniProtKB-UniRule"/>
</dbReference>
<dbReference type="GO" id="GO:0045004">
    <property type="term" value="P:DNA replication proofreading"/>
    <property type="evidence" value="ECO:0007669"/>
    <property type="project" value="TreeGrafter"/>
</dbReference>
<dbReference type="NCBIfam" id="TIGR00573">
    <property type="entry name" value="dnaq"/>
    <property type="match status" value="1"/>
</dbReference>
<comment type="caution">
    <text evidence="10">Lacks conserved residue(s) required for the propagation of feature annotation.</text>
</comment>
<dbReference type="PANTHER" id="PTHR30231">
    <property type="entry name" value="DNA POLYMERASE III SUBUNIT EPSILON"/>
    <property type="match status" value="1"/>
</dbReference>
<dbReference type="AlphaFoldDB" id="A0A1R4KDS3"/>
<name>A0A1R4KDS3_9LACT</name>
<keyword evidence="2" id="KW-0548">Nucleotidyltransferase</keyword>
<dbReference type="InterPro" id="IPR027417">
    <property type="entry name" value="P-loop_NTPase"/>
</dbReference>
<evidence type="ECO:0000313" key="13">
    <source>
        <dbReference type="EMBL" id="SJN42480.1"/>
    </source>
</evidence>
<evidence type="ECO:0000259" key="12">
    <source>
        <dbReference type="PROSITE" id="PS51193"/>
    </source>
</evidence>
<dbReference type="SUPFAM" id="SSF52540">
    <property type="entry name" value="P-loop containing nucleoside triphosphate hydrolases"/>
    <property type="match status" value="1"/>
</dbReference>
<dbReference type="InterPro" id="IPR006555">
    <property type="entry name" value="ATP-dep_Helicase_C"/>
</dbReference>
<dbReference type="Pfam" id="PF00929">
    <property type="entry name" value="RNase_T"/>
    <property type="match status" value="1"/>
</dbReference>
<evidence type="ECO:0000256" key="8">
    <source>
        <dbReference type="ARBA" id="ARBA00022840"/>
    </source>
</evidence>
<comment type="function">
    <text evidence="10 11">3'-5' exonuclease.</text>
</comment>
<keyword evidence="5 10" id="KW-0547">Nucleotide-binding</keyword>
<dbReference type="GO" id="GO:0004386">
    <property type="term" value="F:helicase activity"/>
    <property type="evidence" value="ECO:0007669"/>
    <property type="project" value="UniProtKB-KW"/>
</dbReference>
<evidence type="ECO:0000256" key="10">
    <source>
        <dbReference type="HAMAP-Rule" id="MF_02206"/>
    </source>
</evidence>
<dbReference type="Gene3D" id="3.30.420.10">
    <property type="entry name" value="Ribonuclease H-like superfamily/Ribonuclease H"/>
    <property type="match status" value="1"/>
</dbReference>
<accession>A0A1R4KDS3</accession>
<evidence type="ECO:0000313" key="14">
    <source>
        <dbReference type="Proteomes" id="UP000195611"/>
    </source>
</evidence>
<dbReference type="EMBL" id="FUKW01000132">
    <property type="protein sequence ID" value="SJN42480.1"/>
    <property type="molecule type" value="Genomic_DNA"/>
</dbReference>
<dbReference type="PANTHER" id="PTHR30231:SF41">
    <property type="entry name" value="DNA POLYMERASE III SUBUNIT EPSILON"/>
    <property type="match status" value="1"/>
</dbReference>
<dbReference type="PROSITE" id="PS51193">
    <property type="entry name" value="HELICASE_ATP_BIND_2"/>
    <property type="match status" value="1"/>
</dbReference>
<dbReference type="HAMAP" id="MF_02206">
    <property type="entry name" value="DinG_exonucl"/>
    <property type="match status" value="1"/>
</dbReference>
<sequence>MKKNQIYAIVDIESTGGNIENDRMIQFACVLLENGEILESFDTYVNPLKNVPKRIQELTGISSKEVKEAPYFEDIAPILYSMLEQTIFVAHNVGFDFQFLNQEFQRAGFPKLTIPAIDTVELAQVIFPTSNSYVLQEIVEWLGYDLDRPHNALFDAEATVFLLKKMDEKLQTLPLTTVEKLAELSHYCIAETYLFFIHALDIMKKAPKDLSKDLVIAEGIALKDPSICIQAIKPPINSFYPESSKSKTAFFDDSYLKRSTQEEMMDTVYQYFKKSEKMDGLAIEGSSGLGKSLGYMLPISFIATSEKPILISTKTTILQRQMVEETFAYLNQFLAFPLKIASVKGKYHYLSLANFEYKLKHVDLQDIEALFCMRILVWLTETTTGDLDELGAGGNNSHDFWTEVRVGQANLTSKTFQKWKNLDFYHRAQKALDQAAIIVTNHAFLVHDWKKEKSLFSDVERILIDEAHFFPDVVQSAATETISYNSFISVLKKFGTLEKENSIIATLYELSRRNIIKEYQIQSIETNKTLFESEWEAFIDYWVDQLNLSREKKSKIIKWQERSVEFSQLSLPLKRTVKELTRLVYEVVYVGNHIINKSLEDKDQLSSSEQFNMLMFNDFLEELTNNAQSFKTIFDQNSPGDHSWISYYSKKPSSTLKFNRTSLYMKEKLLHSLQDYSHVVYTSSTLSYNRSIDFFKKQLELDNLRFVELLSSYNYEKNTKVYVPEKLLAVKESSNDDYIGYLTDSIEILAKEVDENALILFRSIDSLQRVYHNLQNKKSLDNKLILAQNISGTKSKLLKQFKKNRNALLLGADSFWEGIDLPGESLKIVIVTRLPFDSPELPAVKMRYKEILAQNQNPFVQDTLPRAVLRMKQGFGRLIRSENDKGILIILDSRYIESSYAHIFKQALPPEVKIEQLPLKVISKEINHFLKDGN</sequence>
<dbReference type="NCBIfam" id="TIGR01407">
    <property type="entry name" value="dinG_rel"/>
    <property type="match status" value="1"/>
</dbReference>
<evidence type="ECO:0000256" key="2">
    <source>
        <dbReference type="ARBA" id="ARBA00022695"/>
    </source>
</evidence>
<dbReference type="SMART" id="SM00479">
    <property type="entry name" value="EXOIII"/>
    <property type="match status" value="1"/>
</dbReference>
<keyword evidence="8 10" id="KW-0067">ATP-binding</keyword>
<dbReference type="EC" id="3.1.-.-" evidence="10 11"/>
<gene>
    <name evidence="10 11" type="primary">dinG</name>
    <name evidence="13" type="ORF">FM115_09520</name>
</gene>
<feature type="short sequence motif" description="DEAH box" evidence="10">
    <location>
        <begin position="465"/>
        <end position="468"/>
    </location>
</feature>
<dbReference type="InterPro" id="IPR014013">
    <property type="entry name" value="Helic_SF1/SF2_ATP-bd_DinG/Rad3"/>
</dbReference>
<dbReference type="CDD" id="cd06127">
    <property type="entry name" value="DEDDh"/>
    <property type="match status" value="1"/>
</dbReference>
<proteinExistence type="inferred from homology"/>
<organism evidence="13 14">
    <name type="scientific">Marinilactibacillus psychrotolerans 42ea</name>
    <dbReference type="NCBI Taxonomy" id="1255609"/>
    <lineage>
        <taxon>Bacteria</taxon>
        <taxon>Bacillati</taxon>
        <taxon>Bacillota</taxon>
        <taxon>Bacilli</taxon>
        <taxon>Lactobacillales</taxon>
        <taxon>Carnobacteriaceae</taxon>
        <taxon>Marinilactibacillus</taxon>
    </lineage>
</organism>
<dbReference type="FunFam" id="3.30.420.10:FF:000045">
    <property type="entry name" value="3'-5' exonuclease DinG"/>
    <property type="match status" value="1"/>
</dbReference>
<dbReference type="InterPro" id="IPR036397">
    <property type="entry name" value="RNaseH_sf"/>
</dbReference>
<evidence type="ECO:0000256" key="1">
    <source>
        <dbReference type="ARBA" id="ARBA00022679"/>
    </source>
</evidence>
<evidence type="ECO:0000256" key="3">
    <source>
        <dbReference type="ARBA" id="ARBA00022705"/>
    </source>
</evidence>
<evidence type="ECO:0000256" key="11">
    <source>
        <dbReference type="RuleBase" id="RU364106"/>
    </source>
</evidence>
<evidence type="ECO:0000256" key="4">
    <source>
        <dbReference type="ARBA" id="ARBA00022722"/>
    </source>
</evidence>
<reference evidence="13 14" key="1">
    <citation type="submission" date="2017-02" db="EMBL/GenBank/DDBJ databases">
        <authorList>
            <person name="Peterson S.W."/>
        </authorList>
    </citation>
    <scope>NUCLEOTIDE SEQUENCE [LARGE SCALE GENOMIC DNA]</scope>
    <source>
        <strain evidence="13 14">42ea</strain>
    </source>
</reference>
<dbReference type="Proteomes" id="UP000195611">
    <property type="component" value="Unassembled WGS sequence"/>
</dbReference>
<dbReference type="GO" id="GO:0005524">
    <property type="term" value="F:ATP binding"/>
    <property type="evidence" value="ECO:0007669"/>
    <property type="project" value="UniProtKB-UniRule"/>
</dbReference>
<dbReference type="SMART" id="SM00491">
    <property type="entry name" value="HELICc2"/>
    <property type="match status" value="1"/>
</dbReference>
<evidence type="ECO:0000256" key="9">
    <source>
        <dbReference type="ARBA" id="ARBA00022932"/>
    </source>
</evidence>
<keyword evidence="4 10" id="KW-0540">Nuclease</keyword>
<keyword evidence="3" id="KW-0235">DNA replication</keyword>
<dbReference type="InterPro" id="IPR006310">
    <property type="entry name" value="DinG"/>
</dbReference>
<keyword evidence="1" id="KW-0808">Transferase</keyword>
<dbReference type="SUPFAM" id="SSF53098">
    <property type="entry name" value="Ribonuclease H-like"/>
    <property type="match status" value="1"/>
</dbReference>
<keyword evidence="7 10" id="KW-0269">Exonuclease</keyword>
<keyword evidence="9" id="KW-0239">DNA-directed DNA polymerase</keyword>
<feature type="domain" description="Helicase ATP-binding" evidence="12">
    <location>
        <begin position="247"/>
        <end position="514"/>
    </location>
</feature>
<dbReference type="GO" id="GO:0016818">
    <property type="term" value="F:hydrolase activity, acting on acid anhydrides, in phosphorus-containing anhydrides"/>
    <property type="evidence" value="ECO:0007669"/>
    <property type="project" value="InterPro"/>
</dbReference>
<keyword evidence="6 10" id="KW-0378">Hydrolase</keyword>
<dbReference type="GO" id="GO:0005829">
    <property type="term" value="C:cytosol"/>
    <property type="evidence" value="ECO:0007669"/>
    <property type="project" value="TreeGrafter"/>
</dbReference>